<evidence type="ECO:0000259" key="1">
    <source>
        <dbReference type="Pfam" id="PF03372"/>
    </source>
</evidence>
<keyword evidence="2" id="KW-0255">Endonuclease</keyword>
<dbReference type="InterPro" id="IPR036691">
    <property type="entry name" value="Endo/exonu/phosph_ase_sf"/>
</dbReference>
<gene>
    <name evidence="2" type="ORF">ACFS7Z_16375</name>
</gene>
<reference evidence="3" key="1">
    <citation type="journal article" date="2019" name="Int. J. Syst. Evol. Microbiol.">
        <title>The Global Catalogue of Microorganisms (GCM) 10K type strain sequencing project: providing services to taxonomists for standard genome sequencing and annotation.</title>
        <authorList>
            <consortium name="The Broad Institute Genomics Platform"/>
            <consortium name="The Broad Institute Genome Sequencing Center for Infectious Disease"/>
            <person name="Wu L."/>
            <person name="Ma J."/>
        </authorList>
    </citation>
    <scope>NUCLEOTIDE SEQUENCE [LARGE SCALE GENOMIC DNA]</scope>
    <source>
        <strain evidence="3">KCTC 23984</strain>
    </source>
</reference>
<comment type="caution">
    <text evidence="2">The sequence shown here is derived from an EMBL/GenBank/DDBJ whole genome shotgun (WGS) entry which is preliminary data.</text>
</comment>
<dbReference type="GO" id="GO:0004519">
    <property type="term" value="F:endonuclease activity"/>
    <property type="evidence" value="ECO:0007669"/>
    <property type="project" value="UniProtKB-KW"/>
</dbReference>
<feature type="domain" description="Endonuclease/exonuclease/phosphatase" evidence="1">
    <location>
        <begin position="7"/>
        <end position="328"/>
    </location>
</feature>
<dbReference type="Proteomes" id="UP001597641">
    <property type="component" value="Unassembled WGS sequence"/>
</dbReference>
<dbReference type="EMBL" id="JBHUOX010000012">
    <property type="protein sequence ID" value="MFD3001950.1"/>
    <property type="molecule type" value="Genomic_DNA"/>
</dbReference>
<proteinExistence type="predicted"/>
<keyword evidence="2" id="KW-0540">Nuclease</keyword>
<accession>A0ABW6BVU9</accession>
<keyword evidence="2" id="KW-0378">Hydrolase</keyword>
<dbReference type="SUPFAM" id="SSF56219">
    <property type="entry name" value="DNase I-like"/>
    <property type="match status" value="1"/>
</dbReference>
<sequence length="345" mass="39892">MKFSIATFNVENLITAEKPIYNDTRPRYTQEQYTLKVAWVREQLLKMDAEVVGFQEIFEEQALLDCIAGTPYENAHLFVAKPNGIGPVNAILSTFPIMSAQVVEEIPFEFLFFDEEKIEQVLEGIRIPIPIKRFSRGVIRAELQLSNTLSVLVYVLHLKSKRPILPEDLDRDEATYTDIAKGSVRSLLRRGIEACGVRQLLSEDIRLNEDRPIIVLGDLNDSDTSVTNQVIIGEPPYRKLPDDVRFDKWKYVFQNCKHIQARKSIENFHYTYIHNGHYESLDNIFVSNHFAELNNNKIGRIMDVRLYNDHIIDKTISMNKKPFYVSDHGQVVANIHLFDNNMTPY</sequence>
<protein>
    <submittedName>
        <fullName evidence="2">Endonuclease/exonuclease/phosphatase family protein</fullName>
    </submittedName>
</protein>
<organism evidence="2 3">
    <name type="scientific">Pontibacter toksunensis</name>
    <dbReference type="NCBI Taxonomy" id="1332631"/>
    <lineage>
        <taxon>Bacteria</taxon>
        <taxon>Pseudomonadati</taxon>
        <taxon>Bacteroidota</taxon>
        <taxon>Cytophagia</taxon>
        <taxon>Cytophagales</taxon>
        <taxon>Hymenobacteraceae</taxon>
        <taxon>Pontibacter</taxon>
    </lineage>
</organism>
<dbReference type="RefSeq" id="WP_377486776.1">
    <property type="nucleotide sequence ID" value="NZ_JBHUOX010000012.1"/>
</dbReference>
<dbReference type="PANTHER" id="PTHR42834:SF1">
    <property type="entry name" value="ENDONUCLEASE_EXONUCLEASE_PHOSPHATASE FAMILY PROTEIN (AFU_ORTHOLOGUE AFUA_3G09210)"/>
    <property type="match status" value="1"/>
</dbReference>
<evidence type="ECO:0000313" key="3">
    <source>
        <dbReference type="Proteomes" id="UP001597641"/>
    </source>
</evidence>
<keyword evidence="3" id="KW-1185">Reference proteome</keyword>
<dbReference type="Pfam" id="PF03372">
    <property type="entry name" value="Exo_endo_phos"/>
    <property type="match status" value="1"/>
</dbReference>
<dbReference type="InterPro" id="IPR005135">
    <property type="entry name" value="Endo/exonuclease/phosphatase"/>
</dbReference>
<name>A0ABW6BVU9_9BACT</name>
<dbReference type="Gene3D" id="3.60.10.10">
    <property type="entry name" value="Endonuclease/exonuclease/phosphatase"/>
    <property type="match status" value="1"/>
</dbReference>
<evidence type="ECO:0000313" key="2">
    <source>
        <dbReference type="EMBL" id="MFD3001950.1"/>
    </source>
</evidence>
<dbReference type="PANTHER" id="PTHR42834">
    <property type="entry name" value="ENDONUCLEASE/EXONUCLEASE/PHOSPHATASE FAMILY PROTEIN (AFU_ORTHOLOGUE AFUA_3G09210)"/>
    <property type="match status" value="1"/>
</dbReference>